<evidence type="ECO:0000313" key="2">
    <source>
        <dbReference type="EMBL" id="OJF97645.1"/>
    </source>
</evidence>
<keyword evidence="1" id="KW-0812">Transmembrane</keyword>
<dbReference type="AlphaFoldDB" id="A0A657LUP4"/>
<organism evidence="2 3">
    <name type="scientific">Pararhizobium antarcticum</name>
    <dbReference type="NCBI Taxonomy" id="1798805"/>
    <lineage>
        <taxon>Bacteria</taxon>
        <taxon>Pseudomonadati</taxon>
        <taxon>Pseudomonadota</taxon>
        <taxon>Alphaproteobacteria</taxon>
        <taxon>Hyphomicrobiales</taxon>
        <taxon>Rhizobiaceae</taxon>
        <taxon>Rhizobium/Agrobacterium group</taxon>
        <taxon>Pararhizobium</taxon>
    </lineage>
</organism>
<evidence type="ECO:0000313" key="3">
    <source>
        <dbReference type="Proteomes" id="UP000182661"/>
    </source>
</evidence>
<feature type="transmembrane region" description="Helical" evidence="1">
    <location>
        <begin position="66"/>
        <end position="87"/>
    </location>
</feature>
<accession>A0A657LUP4</accession>
<feature type="transmembrane region" description="Helical" evidence="1">
    <location>
        <begin position="133"/>
        <end position="156"/>
    </location>
</feature>
<gene>
    <name evidence="2" type="ORF">AX760_16290</name>
</gene>
<keyword evidence="1" id="KW-1133">Transmembrane helix</keyword>
<dbReference type="Proteomes" id="UP000182661">
    <property type="component" value="Unassembled WGS sequence"/>
</dbReference>
<comment type="caution">
    <text evidence="2">The sequence shown here is derived from an EMBL/GenBank/DDBJ whole genome shotgun (WGS) entry which is preliminary data.</text>
</comment>
<dbReference type="EMBL" id="LSRP01000081">
    <property type="protein sequence ID" value="OJF97645.1"/>
    <property type="molecule type" value="Genomic_DNA"/>
</dbReference>
<evidence type="ECO:0008006" key="4">
    <source>
        <dbReference type="Google" id="ProtNLM"/>
    </source>
</evidence>
<keyword evidence="3" id="KW-1185">Reference proteome</keyword>
<name>A0A657LUP4_9HYPH</name>
<proteinExistence type="predicted"/>
<dbReference type="OrthoDB" id="7347542at2"/>
<sequence length="160" mass="17749">MTMSDTHETHLLPRLSTKLLFTILIAGFAADIAWEIWARGITPLLVGGALEPAALVQSVFGFQNRFAAEIIHAIVGIVFYPIGYLFIARPLQRMIVPNLPLFLTGLGFGTGLWIFALYVMAHLIAGLPAFLGFIPLTWASLVGHWLFGLVVAYVVWYREH</sequence>
<feature type="transmembrane region" description="Helical" evidence="1">
    <location>
        <begin position="99"/>
        <end position="121"/>
    </location>
</feature>
<evidence type="ECO:0000256" key="1">
    <source>
        <dbReference type="SAM" id="Phobius"/>
    </source>
</evidence>
<keyword evidence="1" id="KW-0472">Membrane</keyword>
<protein>
    <recommendedName>
        <fullName evidence="4">DUF1440 domain-containing protein</fullName>
    </recommendedName>
</protein>
<feature type="transmembrane region" description="Helical" evidence="1">
    <location>
        <begin position="15"/>
        <end position="34"/>
    </location>
</feature>
<reference evidence="2 3" key="1">
    <citation type="submission" date="2016-02" db="EMBL/GenBank/DDBJ databases">
        <title>Genome sequencing of a beta-galactosidase producing bacteria Rhizobium sp. 59.</title>
        <authorList>
            <person name="Wang D."/>
            <person name="Kot W."/>
            <person name="Qin Y."/>
            <person name="Hansen L."/>
            <person name="Naqvi K."/>
            <person name="Rensing C."/>
        </authorList>
    </citation>
    <scope>NUCLEOTIDE SEQUENCE [LARGE SCALE GENOMIC DNA]</scope>
    <source>
        <strain evidence="2 3">59</strain>
    </source>
</reference>